<feature type="signal peptide" evidence="1">
    <location>
        <begin position="1"/>
        <end position="25"/>
    </location>
</feature>
<organism evidence="2 3">
    <name type="scientific">Achromobacter pestifer</name>
    <dbReference type="NCBI Taxonomy" id="1353889"/>
    <lineage>
        <taxon>Bacteria</taxon>
        <taxon>Pseudomonadati</taxon>
        <taxon>Pseudomonadota</taxon>
        <taxon>Betaproteobacteria</taxon>
        <taxon>Burkholderiales</taxon>
        <taxon>Alcaligenaceae</taxon>
        <taxon>Achromobacter</taxon>
    </lineage>
</organism>
<keyword evidence="1" id="KW-0732">Signal</keyword>
<reference evidence="2 3" key="1">
    <citation type="submission" date="2020-04" db="EMBL/GenBank/DDBJ databases">
        <authorList>
            <person name="De Canck E."/>
        </authorList>
    </citation>
    <scope>NUCLEOTIDE SEQUENCE [LARGE SCALE GENOMIC DNA]</scope>
    <source>
        <strain evidence="2 3">LMG 3431</strain>
    </source>
</reference>
<accession>A0A6S6ZVW4</accession>
<evidence type="ECO:0000313" key="2">
    <source>
        <dbReference type="EMBL" id="CAB3638847.1"/>
    </source>
</evidence>
<protein>
    <recommendedName>
        <fullName evidence="4">Lipoprotein</fullName>
    </recommendedName>
</protein>
<feature type="chain" id="PRO_5028866362" description="Lipoprotein" evidence="1">
    <location>
        <begin position="26"/>
        <end position="235"/>
    </location>
</feature>
<sequence>MNTAKSGVWRTVRLAGAGLVMLALSACGVSKVDGVSVTWPPFREGTPVVLPSDPAQCPDLTGLYRAQGEFRSGDRDSAALKDLRKFLYYPLDLPGMRDDPLPEWQSTPEATVAFTSTAGGWDVQALDGRGARSVAHLALLNGAQDPASLPNDAGFPFPNGIQRHAGCIQGRLWISVRHDWRQHESMGVRRNVALLRPEAGGLLVTVQHESDWIGLLPWYFNEGSTFQYWFAPASQ</sequence>
<evidence type="ECO:0000313" key="3">
    <source>
        <dbReference type="Proteomes" id="UP000494108"/>
    </source>
</evidence>
<dbReference type="RefSeq" id="WP_175174232.1">
    <property type="nucleotide sequence ID" value="NZ_CADIJX010000002.1"/>
</dbReference>
<dbReference type="AlphaFoldDB" id="A0A6S6ZVW4"/>
<dbReference type="PROSITE" id="PS51257">
    <property type="entry name" value="PROKAR_LIPOPROTEIN"/>
    <property type="match status" value="1"/>
</dbReference>
<gene>
    <name evidence="2" type="ORF">LMG3431_01916</name>
</gene>
<evidence type="ECO:0008006" key="4">
    <source>
        <dbReference type="Google" id="ProtNLM"/>
    </source>
</evidence>
<keyword evidence="3" id="KW-1185">Reference proteome</keyword>
<name>A0A6S6ZVW4_9BURK</name>
<evidence type="ECO:0000256" key="1">
    <source>
        <dbReference type="SAM" id="SignalP"/>
    </source>
</evidence>
<dbReference type="Proteomes" id="UP000494108">
    <property type="component" value="Unassembled WGS sequence"/>
</dbReference>
<dbReference type="EMBL" id="CADIJX010000002">
    <property type="protein sequence ID" value="CAB3638847.1"/>
    <property type="molecule type" value="Genomic_DNA"/>
</dbReference>
<proteinExistence type="predicted"/>